<dbReference type="GO" id="GO:0000725">
    <property type="term" value="P:recombinational repair"/>
    <property type="evidence" value="ECO:0007669"/>
    <property type="project" value="TreeGrafter"/>
</dbReference>
<dbReference type="PANTHER" id="PTHR11070">
    <property type="entry name" value="UVRD / RECB / PCRA DNA HELICASE FAMILY MEMBER"/>
    <property type="match status" value="1"/>
</dbReference>
<accession>A0A9D1Z707</accession>
<dbReference type="SUPFAM" id="SSF52540">
    <property type="entry name" value="P-loop containing nucleoside triphosphate hydrolases"/>
    <property type="match status" value="1"/>
</dbReference>
<feature type="domain" description="UvrD-like helicase ATP-binding" evidence="7">
    <location>
        <begin position="229"/>
        <end position="673"/>
    </location>
</feature>
<reference evidence="8" key="1">
    <citation type="journal article" date="2021" name="PeerJ">
        <title>Extensive microbial diversity within the chicken gut microbiome revealed by metagenomics and culture.</title>
        <authorList>
            <person name="Gilroy R."/>
            <person name="Ravi A."/>
            <person name="Getino M."/>
            <person name="Pursley I."/>
            <person name="Horton D.L."/>
            <person name="Alikhan N.F."/>
            <person name="Baker D."/>
            <person name="Gharbi K."/>
            <person name="Hall N."/>
            <person name="Watson M."/>
            <person name="Adriaenssens E.M."/>
            <person name="Foster-Nyarko E."/>
            <person name="Jarju S."/>
            <person name="Secka A."/>
            <person name="Antonio M."/>
            <person name="Oren A."/>
            <person name="Chaudhuri R.R."/>
            <person name="La Ragione R."/>
            <person name="Hildebrand F."/>
            <person name="Pallen M.J."/>
        </authorList>
    </citation>
    <scope>NUCLEOTIDE SEQUENCE</scope>
    <source>
        <strain evidence="8">CHK199-9574</strain>
    </source>
</reference>
<dbReference type="InterPro" id="IPR027417">
    <property type="entry name" value="P-loop_NTPase"/>
</dbReference>
<keyword evidence="3 5" id="KW-0347">Helicase</keyword>
<dbReference type="InterPro" id="IPR000595">
    <property type="entry name" value="cNMP-bd_dom"/>
</dbReference>
<dbReference type="InterPro" id="IPR000212">
    <property type="entry name" value="DNA_helicase_UvrD/REP"/>
</dbReference>
<evidence type="ECO:0000259" key="6">
    <source>
        <dbReference type="PROSITE" id="PS50042"/>
    </source>
</evidence>
<evidence type="ECO:0000313" key="8">
    <source>
        <dbReference type="EMBL" id="HIY78020.1"/>
    </source>
</evidence>
<dbReference type="AlphaFoldDB" id="A0A9D1Z707"/>
<evidence type="ECO:0000256" key="1">
    <source>
        <dbReference type="ARBA" id="ARBA00022741"/>
    </source>
</evidence>
<dbReference type="EMBL" id="DXCO01000024">
    <property type="protein sequence ID" value="HIY78020.1"/>
    <property type="molecule type" value="Genomic_DNA"/>
</dbReference>
<dbReference type="GO" id="GO:0003677">
    <property type="term" value="F:DNA binding"/>
    <property type="evidence" value="ECO:0007669"/>
    <property type="project" value="InterPro"/>
</dbReference>
<dbReference type="Gene3D" id="3.40.50.300">
    <property type="entry name" value="P-loop containing nucleotide triphosphate hydrolases"/>
    <property type="match status" value="3"/>
</dbReference>
<evidence type="ECO:0000259" key="7">
    <source>
        <dbReference type="PROSITE" id="PS51198"/>
    </source>
</evidence>
<dbReference type="InterPro" id="IPR014016">
    <property type="entry name" value="UvrD-like_ATP-bd"/>
</dbReference>
<keyword evidence="2 5" id="KW-0378">Hydrolase</keyword>
<evidence type="ECO:0000256" key="4">
    <source>
        <dbReference type="ARBA" id="ARBA00022840"/>
    </source>
</evidence>
<dbReference type="PROSITE" id="PS50042">
    <property type="entry name" value="CNMP_BINDING_3"/>
    <property type="match status" value="1"/>
</dbReference>
<protein>
    <recommendedName>
        <fullName evidence="10">DNA helicase</fullName>
    </recommendedName>
</protein>
<name>A0A9D1Z707_9FIRM</name>
<dbReference type="GO" id="GO:0043138">
    <property type="term" value="F:3'-5' DNA helicase activity"/>
    <property type="evidence" value="ECO:0007669"/>
    <property type="project" value="TreeGrafter"/>
</dbReference>
<dbReference type="PANTHER" id="PTHR11070:SF17">
    <property type="entry name" value="DNA HELICASE IV"/>
    <property type="match status" value="1"/>
</dbReference>
<reference evidence="8" key="2">
    <citation type="submission" date="2021-04" db="EMBL/GenBank/DDBJ databases">
        <authorList>
            <person name="Gilroy R."/>
        </authorList>
    </citation>
    <scope>NUCLEOTIDE SEQUENCE</scope>
    <source>
        <strain evidence="8">CHK199-9574</strain>
    </source>
</reference>
<proteinExistence type="predicted"/>
<organism evidence="8 9">
    <name type="scientific">Candidatus Borkfalkia excrementavium</name>
    <dbReference type="NCBI Taxonomy" id="2838505"/>
    <lineage>
        <taxon>Bacteria</taxon>
        <taxon>Bacillati</taxon>
        <taxon>Bacillota</taxon>
        <taxon>Clostridia</taxon>
        <taxon>Christensenellales</taxon>
        <taxon>Christensenellaceae</taxon>
        <taxon>Candidatus Borkfalkia</taxon>
    </lineage>
</organism>
<evidence type="ECO:0008006" key="10">
    <source>
        <dbReference type="Google" id="ProtNLM"/>
    </source>
</evidence>
<dbReference type="Pfam" id="PF00580">
    <property type="entry name" value="UvrD-helicase"/>
    <property type="match status" value="1"/>
</dbReference>
<evidence type="ECO:0000256" key="5">
    <source>
        <dbReference type="PROSITE-ProRule" id="PRU00560"/>
    </source>
</evidence>
<evidence type="ECO:0000313" key="9">
    <source>
        <dbReference type="Proteomes" id="UP000824135"/>
    </source>
</evidence>
<dbReference type="PROSITE" id="PS51198">
    <property type="entry name" value="UVRD_HELICASE_ATP_BIND"/>
    <property type="match status" value="1"/>
</dbReference>
<dbReference type="GO" id="GO:0016787">
    <property type="term" value="F:hydrolase activity"/>
    <property type="evidence" value="ECO:0007669"/>
    <property type="project" value="UniProtKB-UniRule"/>
</dbReference>
<keyword evidence="4 5" id="KW-0067">ATP-binding</keyword>
<dbReference type="GO" id="GO:0005524">
    <property type="term" value="F:ATP binding"/>
    <property type="evidence" value="ECO:0007669"/>
    <property type="project" value="UniProtKB-UniRule"/>
</dbReference>
<evidence type="ECO:0000256" key="2">
    <source>
        <dbReference type="ARBA" id="ARBA00022801"/>
    </source>
</evidence>
<feature type="binding site" evidence="5">
    <location>
        <begin position="250"/>
        <end position="257"/>
    </location>
    <ligand>
        <name>ATP</name>
        <dbReference type="ChEBI" id="CHEBI:30616"/>
    </ligand>
</feature>
<feature type="domain" description="Cyclic nucleotide-binding" evidence="6">
    <location>
        <begin position="214"/>
        <end position="288"/>
    </location>
</feature>
<comment type="caution">
    <text evidence="8">The sequence shown here is derived from an EMBL/GenBank/DDBJ whole genome shotgun (WGS) entry which is preliminary data.</text>
</comment>
<gene>
    <name evidence="8" type="ORF">H9728_03150</name>
</gene>
<keyword evidence="1 5" id="KW-0547">Nucleotide-binding</keyword>
<dbReference type="Proteomes" id="UP000824135">
    <property type="component" value="Unassembled WGS sequence"/>
</dbReference>
<dbReference type="GO" id="GO:0005829">
    <property type="term" value="C:cytosol"/>
    <property type="evidence" value="ECO:0007669"/>
    <property type="project" value="TreeGrafter"/>
</dbReference>
<sequence>MSELTREEVNELIRPKKNPDKQFYLDLLDAGLQWDYEEKHLRAVMYLLKVCYINKLKIKIAANKEEIGQIKADENLSAENYRRIIQLNAEIRGWREETESYKSFFTEPYFARMDLVDPIEGYNSYYIGKRGDINLEIVDWRAPLARKYYQKSQINFSINEYDYRLILRRALRTANGKLIDFKNEYLSLRDYLTKEEIGGRDEEIIFDPYLKEILRSKKEQSEISDIIETIQEKQYEIITKPERESFVVQGCAGSGKTMILLHRLSFLMYNNEKLKPRDVLVITPSDSFNAFIDELSAVLELEKVKTNTIDSYFVQLLKNEGVDIEDKISDLPVPEEYLEYIYSEKFLADTEKKLGRIYDGIAGLFLSEECADMISGVAEDLKSQIEEFGYIKNASVRVRRAVLGEIKERPEGGLFYTKPFRALMNEVTAAEEFLSVSLRSEKIKNFNYFYGRILAFYRAGTAISKSLAKIVGDALQDLSALKEAIGHEIADLKRYKIHKNGIEVETYSDRIERRRQLLDEIENTGNRIRRIGDLSVSFCELFDTLKGNAYFTKIGKCETHLELARLFYKDIVRKVKDKYHIPRGMVRSDAFVLCLILTLLGKSLEPRFGMVFVDEGQDISVSEYRLLKRINPDAAFNIYGDLAQNITKFRGVDDWKKISAGNIYTLNQNYRNTNQIVEFVAKAIDIDMRPIGFDGPEVIGVGVRGINAFFKDKKGLKAIIVSDGELEKYRRKSYNLLRDTGKISKKRINLMTVYESKGLEFTCVAVADARMTAHEKYIAYTRALKELAIIDGDGGYAK</sequence>
<evidence type="ECO:0000256" key="3">
    <source>
        <dbReference type="ARBA" id="ARBA00022806"/>
    </source>
</evidence>